<feature type="domain" description="Peptidoglycan binding-like" evidence="3">
    <location>
        <begin position="222"/>
        <end position="271"/>
    </location>
</feature>
<keyword evidence="5" id="KW-1185">Reference proteome</keyword>
<accession>A0ABU0J977</accession>
<sequence>MREALARSDRDFLSEEAEFESSRLLSTLMLVLRRPIEIAGSLTMAGFTAAIIVNALGMQVGPHPAPFFAREWPLRAADSALPPAPTPPARPVAQAAPPAAADASTADAPTADVPAAPSDGSALLRDIQTELAARNYYDGTPDGVLGRKSDAAIRAFQTRMGLTVDGQPSEDLLSRLKAAPVPQAAAREGGDPIAALIAASAPSAAPPVRPATTPVPPSKRLLAIEKTLAALGYGPLKVDGIMDGDTRAAISRFERDRSLPVTGQVSPRLVKELTAVSGIALE</sequence>
<reference evidence="4 5" key="1">
    <citation type="submission" date="2023-07" db="EMBL/GenBank/DDBJ databases">
        <title>Genomic Encyclopedia of Type Strains, Phase IV (KMG-IV): sequencing the most valuable type-strain genomes for metagenomic binning, comparative biology and taxonomic classification.</title>
        <authorList>
            <person name="Goeker M."/>
        </authorList>
    </citation>
    <scope>NUCLEOTIDE SEQUENCE [LARGE SCALE GENOMIC DNA]</scope>
    <source>
        <strain evidence="4 5">DSM 19619</strain>
    </source>
</reference>
<protein>
    <submittedName>
        <fullName evidence="4">Peptidoglycan hydrolase-like protein with peptidoglycan-binding domain</fullName>
    </submittedName>
</protein>
<dbReference type="Pfam" id="PF01471">
    <property type="entry name" value="PG_binding_1"/>
    <property type="match status" value="2"/>
</dbReference>
<gene>
    <name evidence="4" type="ORF">QO011_002728</name>
</gene>
<keyword evidence="2" id="KW-0472">Membrane</keyword>
<feature type="domain" description="Peptidoglycan binding-like" evidence="3">
    <location>
        <begin position="124"/>
        <end position="176"/>
    </location>
</feature>
<dbReference type="InterPro" id="IPR036366">
    <property type="entry name" value="PGBDSf"/>
</dbReference>
<name>A0ABU0J977_9HYPH</name>
<dbReference type="Proteomes" id="UP001242480">
    <property type="component" value="Unassembled WGS sequence"/>
</dbReference>
<dbReference type="SUPFAM" id="SSF47090">
    <property type="entry name" value="PGBD-like"/>
    <property type="match status" value="2"/>
</dbReference>
<dbReference type="InterPro" id="IPR036365">
    <property type="entry name" value="PGBD-like_sf"/>
</dbReference>
<feature type="region of interest" description="Disordered" evidence="1">
    <location>
        <begin position="79"/>
        <end position="120"/>
    </location>
</feature>
<evidence type="ECO:0000259" key="3">
    <source>
        <dbReference type="Pfam" id="PF01471"/>
    </source>
</evidence>
<dbReference type="RefSeq" id="WP_307272672.1">
    <property type="nucleotide sequence ID" value="NZ_JAUSVX010000004.1"/>
</dbReference>
<evidence type="ECO:0000256" key="2">
    <source>
        <dbReference type="SAM" id="Phobius"/>
    </source>
</evidence>
<feature type="transmembrane region" description="Helical" evidence="2">
    <location>
        <begin position="38"/>
        <end position="58"/>
    </location>
</feature>
<proteinExistence type="predicted"/>
<dbReference type="EMBL" id="JAUSVX010000004">
    <property type="protein sequence ID" value="MDQ0469712.1"/>
    <property type="molecule type" value="Genomic_DNA"/>
</dbReference>
<organism evidence="4 5">
    <name type="scientific">Labrys wisconsinensis</name>
    <dbReference type="NCBI Taxonomy" id="425677"/>
    <lineage>
        <taxon>Bacteria</taxon>
        <taxon>Pseudomonadati</taxon>
        <taxon>Pseudomonadota</taxon>
        <taxon>Alphaproteobacteria</taxon>
        <taxon>Hyphomicrobiales</taxon>
        <taxon>Xanthobacteraceae</taxon>
        <taxon>Labrys</taxon>
    </lineage>
</organism>
<feature type="compositionally biased region" description="Low complexity" evidence="1">
    <location>
        <begin position="91"/>
        <end position="119"/>
    </location>
</feature>
<comment type="caution">
    <text evidence="4">The sequence shown here is derived from an EMBL/GenBank/DDBJ whole genome shotgun (WGS) entry which is preliminary data.</text>
</comment>
<evidence type="ECO:0000313" key="5">
    <source>
        <dbReference type="Proteomes" id="UP001242480"/>
    </source>
</evidence>
<evidence type="ECO:0000256" key="1">
    <source>
        <dbReference type="SAM" id="MobiDB-lite"/>
    </source>
</evidence>
<keyword evidence="2" id="KW-0812">Transmembrane</keyword>
<evidence type="ECO:0000313" key="4">
    <source>
        <dbReference type="EMBL" id="MDQ0469712.1"/>
    </source>
</evidence>
<dbReference type="InterPro" id="IPR002477">
    <property type="entry name" value="Peptidoglycan-bd-like"/>
</dbReference>
<dbReference type="Gene3D" id="1.10.101.10">
    <property type="entry name" value="PGBD-like superfamily/PGBD"/>
    <property type="match status" value="2"/>
</dbReference>
<keyword evidence="2" id="KW-1133">Transmembrane helix</keyword>